<accession>A0A6J4MT24</accession>
<feature type="non-terminal residue" evidence="2">
    <location>
        <position position="285"/>
    </location>
</feature>
<keyword evidence="2" id="KW-0808">Transferase</keyword>
<feature type="compositionally biased region" description="Basic residues" evidence="1">
    <location>
        <begin position="173"/>
        <end position="187"/>
    </location>
</feature>
<feature type="compositionally biased region" description="Basic and acidic residues" evidence="1">
    <location>
        <begin position="211"/>
        <end position="230"/>
    </location>
</feature>
<keyword evidence="2" id="KW-0418">Kinase</keyword>
<dbReference type="EMBL" id="CADCTV010000895">
    <property type="protein sequence ID" value="CAA9367988.1"/>
    <property type="molecule type" value="Genomic_DNA"/>
</dbReference>
<protein>
    <submittedName>
        <fullName evidence="2">Sugar kinase and transcription regulator</fullName>
        <ecNumber evidence="2">2.7.1.-</ecNumber>
    </submittedName>
</protein>
<feature type="compositionally biased region" description="Basic residues" evidence="1">
    <location>
        <begin position="100"/>
        <end position="109"/>
    </location>
</feature>
<feature type="compositionally biased region" description="Basic residues" evidence="1">
    <location>
        <begin position="145"/>
        <end position="164"/>
    </location>
</feature>
<feature type="compositionally biased region" description="Low complexity" evidence="1">
    <location>
        <begin position="242"/>
        <end position="254"/>
    </location>
</feature>
<feature type="compositionally biased region" description="Basic and acidic residues" evidence="1">
    <location>
        <begin position="110"/>
        <end position="131"/>
    </location>
</feature>
<evidence type="ECO:0000313" key="2">
    <source>
        <dbReference type="EMBL" id="CAA9367988.1"/>
    </source>
</evidence>
<feature type="compositionally biased region" description="Gly residues" evidence="1">
    <location>
        <begin position="23"/>
        <end position="32"/>
    </location>
</feature>
<dbReference type="EC" id="2.7.1.-" evidence="2"/>
<feature type="compositionally biased region" description="Basic residues" evidence="1">
    <location>
        <begin position="72"/>
        <end position="84"/>
    </location>
</feature>
<gene>
    <name evidence="2" type="ORF">AVDCRST_MAG89-4280</name>
</gene>
<feature type="region of interest" description="Disordered" evidence="1">
    <location>
        <begin position="1"/>
        <end position="285"/>
    </location>
</feature>
<feature type="compositionally biased region" description="Low complexity" evidence="1">
    <location>
        <begin position="133"/>
        <end position="144"/>
    </location>
</feature>
<evidence type="ECO:0000256" key="1">
    <source>
        <dbReference type="SAM" id="MobiDB-lite"/>
    </source>
</evidence>
<feature type="compositionally biased region" description="Basic residues" evidence="1">
    <location>
        <begin position="231"/>
        <end position="241"/>
    </location>
</feature>
<dbReference type="GO" id="GO:0016301">
    <property type="term" value="F:kinase activity"/>
    <property type="evidence" value="ECO:0007669"/>
    <property type="project" value="UniProtKB-KW"/>
</dbReference>
<reference evidence="2" key="1">
    <citation type="submission" date="2020-02" db="EMBL/GenBank/DDBJ databases">
        <authorList>
            <person name="Meier V. D."/>
        </authorList>
    </citation>
    <scope>NUCLEOTIDE SEQUENCE</scope>
    <source>
        <strain evidence="2">AVDCRST_MAG89</strain>
    </source>
</reference>
<sequence>GGPHRFAGGSGHHRGHRAAGHVARGGGGGGHRLAGAAGPQDGHGDQHPQPGLAQLSPARPGGQPGEAALRPGQRRQLRHLRRVVAGRGPRREQPGGAYAGHRHRRRDRARRADLPRLQRRGRGDRAHDHRQQRPQVQVRQLRVSRAVRQRPGHRAARGRGHRGGRRDLAGRHGGWKARRDHRRHGVRGHGAGGSVRGRGDEGHGAVPGGRGGEHHQHPEPRDGGDRGRRDARGRHPVRAAARRGAPPRVPQRAGVLQDRSGGASGHRRRGGRRGGVQAGELRGGV</sequence>
<feature type="non-terminal residue" evidence="2">
    <location>
        <position position="1"/>
    </location>
</feature>
<dbReference type="AlphaFoldDB" id="A0A6J4MT24"/>
<name>A0A6J4MT24_9BACT</name>
<feature type="compositionally biased region" description="Gly residues" evidence="1">
    <location>
        <begin position="273"/>
        <end position="285"/>
    </location>
</feature>
<proteinExistence type="predicted"/>
<organism evidence="2">
    <name type="scientific">uncultured Gemmatimonadota bacterium</name>
    <dbReference type="NCBI Taxonomy" id="203437"/>
    <lineage>
        <taxon>Bacteria</taxon>
        <taxon>Pseudomonadati</taxon>
        <taxon>Gemmatimonadota</taxon>
        <taxon>environmental samples</taxon>
    </lineage>
</organism>